<proteinExistence type="predicted"/>
<dbReference type="SUPFAM" id="SSF53335">
    <property type="entry name" value="S-adenosyl-L-methionine-dependent methyltransferases"/>
    <property type="match status" value="1"/>
</dbReference>
<dbReference type="PANTHER" id="PTHR30481">
    <property type="entry name" value="DNA ADENINE METHYLASE"/>
    <property type="match status" value="1"/>
</dbReference>
<dbReference type="InterPro" id="IPR012327">
    <property type="entry name" value="MeTrfase_D12"/>
</dbReference>
<evidence type="ECO:0000256" key="3">
    <source>
        <dbReference type="ARBA" id="ARBA00022691"/>
    </source>
</evidence>
<reference evidence="4 5" key="1">
    <citation type="submission" date="2019-03" db="EMBL/GenBank/DDBJ databases">
        <title>Genomics of glacier-inhabiting Cryobacterium strains.</title>
        <authorList>
            <person name="Liu Q."/>
            <person name="Xin Y.-H."/>
        </authorList>
    </citation>
    <scope>NUCLEOTIDE SEQUENCE [LARGE SCALE GENOMIC DNA]</scope>
    <source>
        <strain evidence="4 5">TMT4-23</strain>
    </source>
</reference>
<gene>
    <name evidence="4" type="ORF">E3O65_05345</name>
</gene>
<dbReference type="EMBL" id="SOGJ01000012">
    <property type="protein sequence ID" value="TFC99800.1"/>
    <property type="molecule type" value="Genomic_DNA"/>
</dbReference>
<dbReference type="PANTHER" id="PTHR30481:SF4">
    <property type="entry name" value="SITE-SPECIFIC DNA-METHYLTRANSFERASE (ADENINE-SPECIFIC)"/>
    <property type="match status" value="1"/>
</dbReference>
<dbReference type="InterPro" id="IPR029063">
    <property type="entry name" value="SAM-dependent_MTases_sf"/>
</dbReference>
<keyword evidence="5" id="KW-1185">Reference proteome</keyword>
<organism evidence="4 5">
    <name type="scientific">Cryobacterium breve</name>
    <dbReference type="NCBI Taxonomy" id="1259258"/>
    <lineage>
        <taxon>Bacteria</taxon>
        <taxon>Bacillati</taxon>
        <taxon>Actinomycetota</taxon>
        <taxon>Actinomycetes</taxon>
        <taxon>Micrococcales</taxon>
        <taxon>Microbacteriaceae</taxon>
        <taxon>Cryobacterium</taxon>
    </lineage>
</organism>
<name>A0ABY2J4M1_9MICO</name>
<keyword evidence="1 4" id="KW-0489">Methyltransferase</keyword>
<dbReference type="Gene3D" id="3.40.50.150">
    <property type="entry name" value="Vaccinia Virus protein VP39"/>
    <property type="match status" value="2"/>
</dbReference>
<dbReference type="PRINTS" id="PR00505">
    <property type="entry name" value="D12N6MTFRASE"/>
</dbReference>
<dbReference type="InterPro" id="IPR012263">
    <property type="entry name" value="M_m6A_EcoRV"/>
</dbReference>
<dbReference type="Pfam" id="PF02086">
    <property type="entry name" value="MethyltransfD12"/>
    <property type="match status" value="1"/>
</dbReference>
<comment type="caution">
    <text evidence="4">The sequence shown here is derived from an EMBL/GenBank/DDBJ whole genome shotgun (WGS) entry which is preliminary data.</text>
</comment>
<evidence type="ECO:0000256" key="1">
    <source>
        <dbReference type="ARBA" id="ARBA00022603"/>
    </source>
</evidence>
<evidence type="ECO:0000313" key="4">
    <source>
        <dbReference type="EMBL" id="TFC99800.1"/>
    </source>
</evidence>
<evidence type="ECO:0000256" key="2">
    <source>
        <dbReference type="ARBA" id="ARBA00022679"/>
    </source>
</evidence>
<protein>
    <submittedName>
        <fullName evidence="4">DNA adenine methylase</fullName>
    </submittedName>
</protein>
<dbReference type="GO" id="GO:0032259">
    <property type="term" value="P:methylation"/>
    <property type="evidence" value="ECO:0007669"/>
    <property type="project" value="UniProtKB-KW"/>
</dbReference>
<accession>A0ABY2J4M1</accession>
<keyword evidence="2" id="KW-0808">Transferase</keyword>
<dbReference type="GO" id="GO:0008168">
    <property type="term" value="F:methyltransferase activity"/>
    <property type="evidence" value="ECO:0007669"/>
    <property type="project" value="UniProtKB-KW"/>
</dbReference>
<dbReference type="RefSeq" id="WP_134362705.1">
    <property type="nucleotide sequence ID" value="NZ_SOGJ01000012.1"/>
</dbReference>
<evidence type="ECO:0000313" key="5">
    <source>
        <dbReference type="Proteomes" id="UP000298355"/>
    </source>
</evidence>
<sequence length="287" mass="32484">MSDLPRPPFPYFGGKQRIAEKIVSLFPPHGHYVEPYCGGLSVLMAKPASMLETVNDIDGDIMTFWRVLRERPDEMERACALTPHSRSESLLSKDRDGLDDIERARRVWVALTQRRGGQLMPTGFRYNIDPKGTSLSLVKYLDGYVRRIAPAVERLRNVTLENRPALEVIEAYGKFKGALLYVDPPYPAMVRGTTNAYRHEMKKDTEHRDMADALRECSATVILSGYSSPLYDELFPDWYQVKIAAYTGQGNVDADSSARTEVLWSNRELIDPMLDSQQSFDLEGIAS</sequence>
<keyword evidence="3" id="KW-0949">S-adenosyl-L-methionine</keyword>
<dbReference type="PIRSF" id="PIRSF000398">
    <property type="entry name" value="M_m6A_EcoRV"/>
    <property type="match status" value="1"/>
</dbReference>
<dbReference type="Proteomes" id="UP000298355">
    <property type="component" value="Unassembled WGS sequence"/>
</dbReference>